<reference evidence="1 2" key="1">
    <citation type="submission" date="2016-07" db="EMBL/GenBank/DDBJ databases">
        <title>Characterization of isolates of Eisenbergiella tayi derived from blood cultures, using whole genome sequencing.</title>
        <authorList>
            <person name="Burdz T."/>
            <person name="Wiebe D."/>
            <person name="Huynh C."/>
            <person name="Bernard K."/>
        </authorList>
    </citation>
    <scope>NUCLEOTIDE SEQUENCE [LARGE SCALE GENOMIC DNA]</scope>
    <source>
        <strain evidence="1 2">NML 110608</strain>
    </source>
</reference>
<proteinExistence type="predicted"/>
<dbReference type="Gene3D" id="3.30.460.10">
    <property type="entry name" value="Beta Polymerase, domain 2"/>
    <property type="match status" value="1"/>
</dbReference>
<sequence length="289" mass="34376">MRSEKEMMDIIMNKALSDERIRAVTMEGSRANPNAVHDSYSDFDISYYVTDIREFTGDKSWINELGDILIAQFPTDWYSHPYDYGSRDPFAFLIQFADGSRIDLTLADVTNISQEAENKEPRIVLLNKDNFPSLLPLRTEDAFFLRPPEEKEFLDTCNEFRWLSLYISKGVCREELYYAKHAYDVLIMPMFLKMLNWRIGTEHGFRVTTGSSCKYLKRFLSTEEMERFQGIFPDGRYENICRCLFLMYDYFHESAGRVAGHFHFYYDRMEIQRVRQFLEDRFHEKGFFI</sequence>
<organism evidence="1 2">
    <name type="scientific">Eisenbergiella tayi</name>
    <dbReference type="NCBI Taxonomy" id="1432052"/>
    <lineage>
        <taxon>Bacteria</taxon>
        <taxon>Bacillati</taxon>
        <taxon>Bacillota</taxon>
        <taxon>Clostridia</taxon>
        <taxon>Lachnospirales</taxon>
        <taxon>Lachnospiraceae</taxon>
        <taxon>Eisenbergiella</taxon>
    </lineage>
</organism>
<accession>A0A1E3AJ42</accession>
<dbReference type="Gene3D" id="1.20.120.330">
    <property type="entry name" value="Nucleotidyltransferases domain 2"/>
    <property type="match status" value="1"/>
</dbReference>
<dbReference type="Proteomes" id="UP000094067">
    <property type="component" value="Unassembled WGS sequence"/>
</dbReference>
<dbReference type="Pfam" id="PF04439">
    <property type="entry name" value="Adenyl_transf"/>
    <property type="match status" value="1"/>
</dbReference>
<dbReference type="SUPFAM" id="SSF81301">
    <property type="entry name" value="Nucleotidyltransferase"/>
    <property type="match status" value="1"/>
</dbReference>
<dbReference type="EMBL" id="MCGH01000001">
    <property type="protein sequence ID" value="ODM08639.1"/>
    <property type="molecule type" value="Genomic_DNA"/>
</dbReference>
<protein>
    <submittedName>
        <fullName evidence="1">Aminoglycoside 6-adenylyltransferase</fullName>
        <ecNumber evidence="1">2.7.7.-</ecNumber>
    </submittedName>
</protein>
<dbReference type="RefSeq" id="WP_069150978.1">
    <property type="nucleotide sequence ID" value="NZ_MCGH01000001.1"/>
</dbReference>
<dbReference type="GO" id="GO:0016779">
    <property type="term" value="F:nucleotidyltransferase activity"/>
    <property type="evidence" value="ECO:0007669"/>
    <property type="project" value="UniProtKB-KW"/>
</dbReference>
<keyword evidence="1" id="KW-0808">Transferase</keyword>
<dbReference type="SUPFAM" id="SSF81631">
    <property type="entry name" value="PAP/OAS1 substrate-binding domain"/>
    <property type="match status" value="1"/>
</dbReference>
<keyword evidence="1" id="KW-0548">Nucleotidyltransferase</keyword>
<evidence type="ECO:0000313" key="1">
    <source>
        <dbReference type="EMBL" id="ODM08639.1"/>
    </source>
</evidence>
<gene>
    <name evidence="1" type="primary">aadK_2</name>
    <name evidence="1" type="ORF">BEI61_00268</name>
</gene>
<evidence type="ECO:0000313" key="2">
    <source>
        <dbReference type="Proteomes" id="UP000094067"/>
    </source>
</evidence>
<dbReference type="AlphaFoldDB" id="A0A1E3AJ42"/>
<dbReference type="InterPro" id="IPR007530">
    <property type="entry name" value="Aminoglycoside_adenylylTfrase"/>
</dbReference>
<dbReference type="InterPro" id="IPR043519">
    <property type="entry name" value="NT_sf"/>
</dbReference>
<dbReference type="PATRIC" id="fig|1432052.4.peg.296"/>
<dbReference type="EC" id="2.7.7.-" evidence="1"/>
<comment type="caution">
    <text evidence="1">The sequence shown here is derived from an EMBL/GenBank/DDBJ whole genome shotgun (WGS) entry which is preliminary data.</text>
</comment>
<name>A0A1E3AJ42_9FIRM</name>